<comment type="caution">
    <text evidence="1">The sequence shown here is derived from an EMBL/GenBank/DDBJ whole genome shotgun (WGS) entry which is preliminary data.</text>
</comment>
<proteinExistence type="predicted"/>
<sequence length="116" mass="12857">MLAGCATTGSDTPSLRDEIAADKAAFKTCADRQATRMIETTDFEPQTVATTALARCDSHWQDYTAGLQLLYTRQTRNITYGHLQSRSEGFDLNHQVHREIRQRAEKARAGGAQRGA</sequence>
<reference evidence="1 2" key="1">
    <citation type="submission" date="2013-10" db="EMBL/GenBank/DDBJ databases">
        <title>Salinisphaera japonica YTM-1 Genome Sequencing.</title>
        <authorList>
            <person name="Lai Q."/>
            <person name="Li C."/>
            <person name="Shao Z."/>
        </authorList>
    </citation>
    <scope>NUCLEOTIDE SEQUENCE [LARGE SCALE GENOMIC DNA]</scope>
    <source>
        <strain evidence="1 2">YTM-1</strain>
    </source>
</reference>
<gene>
    <name evidence="1" type="ORF">SAJA_05910</name>
</gene>
<keyword evidence="2" id="KW-1185">Reference proteome</keyword>
<name>A0A423PW30_9GAMM</name>
<dbReference type="Proteomes" id="UP000285310">
    <property type="component" value="Unassembled WGS sequence"/>
</dbReference>
<dbReference type="AlphaFoldDB" id="A0A423PW30"/>
<evidence type="ECO:0000313" key="2">
    <source>
        <dbReference type="Proteomes" id="UP000285310"/>
    </source>
</evidence>
<organism evidence="1 2">
    <name type="scientific">Salinisphaera japonica YTM-1</name>
    <dbReference type="NCBI Taxonomy" id="1209778"/>
    <lineage>
        <taxon>Bacteria</taxon>
        <taxon>Pseudomonadati</taxon>
        <taxon>Pseudomonadota</taxon>
        <taxon>Gammaproteobacteria</taxon>
        <taxon>Salinisphaerales</taxon>
        <taxon>Salinisphaeraceae</taxon>
        <taxon>Salinisphaera</taxon>
    </lineage>
</organism>
<evidence type="ECO:0000313" key="1">
    <source>
        <dbReference type="EMBL" id="ROO29818.1"/>
    </source>
</evidence>
<protein>
    <submittedName>
        <fullName evidence="1">Uncharacterized protein</fullName>
    </submittedName>
</protein>
<dbReference type="InParanoid" id="A0A423PW30"/>
<accession>A0A423PW30</accession>
<dbReference type="EMBL" id="AYKG01000013">
    <property type="protein sequence ID" value="ROO29818.1"/>
    <property type="molecule type" value="Genomic_DNA"/>
</dbReference>